<name>A0A8T0ARZ4_SILME</name>
<dbReference type="Proteomes" id="UP000606274">
    <property type="component" value="Unassembled WGS sequence"/>
</dbReference>
<gene>
    <name evidence="1" type="ORF">HF521_005984</name>
</gene>
<dbReference type="Gene3D" id="1.20.1250.10">
    <property type="match status" value="1"/>
</dbReference>
<dbReference type="OrthoDB" id="9904313at2759"/>
<sequence length="212" mass="23943">MQRDLRENHLTWRSIISVRSKSQEFLLTMMSPFQQIALVAAMLVCALGAPVRVTDPNYSEGKSLAMKLNQKARYLYEEVETPNMVAAVSDPPLMIRPEDKCDPESLKAKPEICLSRVVLALKNYSRIFGDSGLFQGYNTKCDKWRANATAIAEVTEQILEALQEPSETPTPIMIDNWMTEGYLCRDSVQRLYSFSIVTARVFSHLSSLQQSA</sequence>
<proteinExistence type="predicted"/>
<protein>
    <submittedName>
        <fullName evidence="1">Uncharacterized protein</fullName>
    </submittedName>
</protein>
<dbReference type="EMBL" id="JABFDY010000016">
    <property type="protein sequence ID" value="KAF7695890.1"/>
    <property type="molecule type" value="Genomic_DNA"/>
</dbReference>
<reference evidence="1" key="1">
    <citation type="submission" date="2020-08" db="EMBL/GenBank/DDBJ databases">
        <title>Chromosome-level assembly of Southern catfish (Silurus meridionalis) provides insights into visual adaptation to the nocturnal and benthic lifestyles.</title>
        <authorList>
            <person name="Zhang Y."/>
            <person name="Wang D."/>
            <person name="Peng Z."/>
        </authorList>
    </citation>
    <scope>NUCLEOTIDE SEQUENCE</scope>
    <source>
        <strain evidence="1">SWU-2019-XX</strain>
        <tissue evidence="1">Muscle</tissue>
    </source>
</reference>
<keyword evidence="2" id="KW-1185">Reference proteome</keyword>
<comment type="caution">
    <text evidence="1">The sequence shown here is derived from an EMBL/GenBank/DDBJ whole genome shotgun (WGS) entry which is preliminary data.</text>
</comment>
<evidence type="ECO:0000313" key="2">
    <source>
        <dbReference type="Proteomes" id="UP000606274"/>
    </source>
</evidence>
<organism evidence="1 2">
    <name type="scientific">Silurus meridionalis</name>
    <name type="common">Southern catfish</name>
    <name type="synonym">Silurus soldatovi meridionalis</name>
    <dbReference type="NCBI Taxonomy" id="175797"/>
    <lineage>
        <taxon>Eukaryota</taxon>
        <taxon>Metazoa</taxon>
        <taxon>Chordata</taxon>
        <taxon>Craniata</taxon>
        <taxon>Vertebrata</taxon>
        <taxon>Euteleostomi</taxon>
        <taxon>Actinopterygii</taxon>
        <taxon>Neopterygii</taxon>
        <taxon>Teleostei</taxon>
        <taxon>Ostariophysi</taxon>
        <taxon>Siluriformes</taxon>
        <taxon>Siluridae</taxon>
        <taxon>Silurus</taxon>
    </lineage>
</organism>
<dbReference type="InterPro" id="IPR009079">
    <property type="entry name" value="4_helix_cytokine-like_core"/>
</dbReference>
<evidence type="ECO:0000313" key="1">
    <source>
        <dbReference type="EMBL" id="KAF7695890.1"/>
    </source>
</evidence>
<dbReference type="AlphaFoldDB" id="A0A8T0ARZ4"/>
<accession>A0A8T0ARZ4</accession>